<evidence type="ECO:0000259" key="1">
    <source>
        <dbReference type="Pfam" id="PF26390"/>
    </source>
</evidence>
<comment type="caution">
    <text evidence="2">The sequence shown here is derived from an EMBL/GenBank/DDBJ whole genome shotgun (WGS) entry which is preliminary data.</text>
</comment>
<dbReference type="Pfam" id="PF26390">
    <property type="entry name" value="MamS_MamX"/>
    <property type="match status" value="1"/>
</dbReference>
<dbReference type="AlphaFoldDB" id="A0A7V4G862"/>
<name>A0A7V4G862_9BACT</name>
<feature type="domain" description="Magnetosome protein MamS/MamX" evidence="1">
    <location>
        <begin position="56"/>
        <end position="138"/>
    </location>
</feature>
<reference evidence="2" key="1">
    <citation type="journal article" date="2020" name="mSystems">
        <title>Genome- and Community-Level Interaction Insights into Carbon Utilization and Element Cycling Functions of Hydrothermarchaeota in Hydrothermal Sediment.</title>
        <authorList>
            <person name="Zhou Z."/>
            <person name="Liu Y."/>
            <person name="Xu W."/>
            <person name="Pan J."/>
            <person name="Luo Z.H."/>
            <person name="Li M."/>
        </authorList>
    </citation>
    <scope>NUCLEOTIDE SEQUENCE [LARGE SCALE GENOMIC DNA]</scope>
    <source>
        <strain evidence="2">SpSt-548</strain>
    </source>
</reference>
<protein>
    <recommendedName>
        <fullName evidence="1">Magnetosome protein MamS/MamX domain-containing protein</fullName>
    </recommendedName>
</protein>
<gene>
    <name evidence="2" type="ORF">ENT08_05460</name>
</gene>
<sequence length="155" mass="17443">MKRWQGFGMMLLCLAGVWGILSEAVLAQGRGQGFRPCPYTPYSCPVSAVCRPFDEKGKVARVFTETLAEDMHPGMALVLDTKNRGQVQVSLGPVWYLERQEFELKAGDEVQVKGMCEDTKDGKLRVIAYEITVGDHVLALRDPQGRPNWEAWRKK</sequence>
<proteinExistence type="predicted"/>
<dbReference type="InterPro" id="IPR058837">
    <property type="entry name" value="MamS_MamX_dom"/>
</dbReference>
<organism evidence="2">
    <name type="scientific">Desulfobacca acetoxidans</name>
    <dbReference type="NCBI Taxonomy" id="60893"/>
    <lineage>
        <taxon>Bacteria</taxon>
        <taxon>Pseudomonadati</taxon>
        <taxon>Thermodesulfobacteriota</taxon>
        <taxon>Desulfobaccia</taxon>
        <taxon>Desulfobaccales</taxon>
        <taxon>Desulfobaccaceae</taxon>
        <taxon>Desulfobacca</taxon>
    </lineage>
</organism>
<accession>A0A7V4G862</accession>
<dbReference type="EMBL" id="DSXI01000324">
    <property type="protein sequence ID" value="HGS05172.1"/>
    <property type="molecule type" value="Genomic_DNA"/>
</dbReference>
<evidence type="ECO:0000313" key="2">
    <source>
        <dbReference type="EMBL" id="HGS05172.1"/>
    </source>
</evidence>